<evidence type="ECO:0000313" key="3">
    <source>
        <dbReference type="Proteomes" id="UP001202052"/>
    </source>
</evidence>
<dbReference type="InterPro" id="IPR007817">
    <property type="entry name" value="Isocyanide_synthase_DIT1"/>
</dbReference>
<evidence type="ECO:0000256" key="1">
    <source>
        <dbReference type="SAM" id="MobiDB-lite"/>
    </source>
</evidence>
<dbReference type="Pfam" id="PF05141">
    <property type="entry name" value="DIT1_PvcA"/>
    <property type="match status" value="1"/>
</dbReference>
<gene>
    <name evidence="2" type="ORF">M4438_16355</name>
</gene>
<accession>A0ABT0NUC3</accession>
<dbReference type="Proteomes" id="UP001202052">
    <property type="component" value="Unassembled WGS sequence"/>
</dbReference>
<sequence length="491" mass="52166">MTATSPERIVSDSGLPTLLSHQPHAALRTPYAFPAGSGPVLDAETLREHILPRWREGVEKQTKALVKRVRSTMEVLSGDALYSRLDDPPSRRAALVAELFRTHTLVKNAGRLDVRALQQTLVGALSTVGPLHFEIAWGHVKRGLAGLKTLGPWADLAEALAIGRLTALTRAASRLLDGEVRLTVLSGGTRFQDALLTRSGQLAAYDIQRQEIAEALGAAGAVTFRDFASVRAERDGDRTGRRETYHRKPAEPRDGEIQARLHTVAFNVDWENVLALAADGAAPHGVTLPAPLADWLAGAPAERGPLLVRAAAACLVDPGVQPLWAEQFLAVEDGEELLEEGISFFTHVSWEATRRYVAIHNAGKEAAAAGPSAGTAGTAPAGSAARPIRLTVHEKRDRPAMPALAVLGMRAAELLPQHLTVLLPGGGGPEFGTVAELHAQVPSARPVHLADGGGTQPVFGWLAGTSQPLCLVAPEADWQRALPAVLDPEQG</sequence>
<reference evidence="2 3" key="1">
    <citation type="submission" date="2022-05" db="EMBL/GenBank/DDBJ databases">
        <title>Genome Resource of Streptomyces lavenduligriseus GA1-1, a Strain with Broad-Spectrum Antifungal Activity against Phytopathogenic Fungi.</title>
        <authorList>
            <person name="Qi D."/>
        </authorList>
    </citation>
    <scope>NUCLEOTIDE SEQUENCE [LARGE SCALE GENOMIC DNA]</scope>
    <source>
        <strain evidence="2 3">GA1-1</strain>
    </source>
</reference>
<organism evidence="2 3">
    <name type="scientific">Streptomyces lavenduligriseus</name>
    <dbReference type="NCBI Taxonomy" id="67315"/>
    <lineage>
        <taxon>Bacteria</taxon>
        <taxon>Bacillati</taxon>
        <taxon>Actinomycetota</taxon>
        <taxon>Actinomycetes</taxon>
        <taxon>Kitasatosporales</taxon>
        <taxon>Streptomycetaceae</taxon>
        <taxon>Streptomyces</taxon>
    </lineage>
</organism>
<dbReference type="EMBL" id="JAMCCK010000021">
    <property type="protein sequence ID" value="MCL3995070.1"/>
    <property type="molecule type" value="Genomic_DNA"/>
</dbReference>
<evidence type="ECO:0000313" key="2">
    <source>
        <dbReference type="EMBL" id="MCL3995070.1"/>
    </source>
</evidence>
<protein>
    <submittedName>
        <fullName evidence="2">L-tyrosine/L-tryptophan isonitrile synthase family protein</fullName>
    </submittedName>
</protein>
<feature type="region of interest" description="Disordered" evidence="1">
    <location>
        <begin position="233"/>
        <end position="253"/>
    </location>
</feature>
<name>A0ABT0NUC3_9ACTN</name>
<comment type="caution">
    <text evidence="2">The sequence shown here is derived from an EMBL/GenBank/DDBJ whole genome shotgun (WGS) entry which is preliminary data.</text>
</comment>
<proteinExistence type="predicted"/>
<dbReference type="RefSeq" id="WP_249460696.1">
    <property type="nucleotide sequence ID" value="NZ_JAMCCK010000021.1"/>
</dbReference>
<keyword evidence="3" id="KW-1185">Reference proteome</keyword>